<evidence type="ECO:0000256" key="1">
    <source>
        <dbReference type="SAM" id="SignalP"/>
    </source>
</evidence>
<name>A0A6I6JSD6_9BACT</name>
<dbReference type="EMBL" id="CP046400">
    <property type="protein sequence ID" value="QGY40464.1"/>
    <property type="molecule type" value="Genomic_DNA"/>
</dbReference>
<dbReference type="Proteomes" id="UP000428328">
    <property type="component" value="Chromosome"/>
</dbReference>
<keyword evidence="1" id="KW-0732">Signal</keyword>
<keyword evidence="3" id="KW-1185">Reference proteome</keyword>
<feature type="signal peptide" evidence="1">
    <location>
        <begin position="1"/>
        <end position="19"/>
    </location>
</feature>
<evidence type="ECO:0000313" key="3">
    <source>
        <dbReference type="Proteomes" id="UP000428328"/>
    </source>
</evidence>
<evidence type="ECO:0000313" key="2">
    <source>
        <dbReference type="EMBL" id="QGY40464.1"/>
    </source>
</evidence>
<sequence length="126" mass="13484">MLGFLLLLCSISFSVPALAAESGVASDAELEVSGELRVGQPVTAAFDLKGYRISTGAYASINVRFEQKPDGIDPKVKTGYPKTILFFNTPGAYRITFILNEVSKPSCGGVNAKPLLEKTIELLISE</sequence>
<protein>
    <submittedName>
        <fullName evidence="2">Uncharacterized protein</fullName>
    </submittedName>
</protein>
<gene>
    <name evidence="2" type="ORF">GM415_10110</name>
</gene>
<organism evidence="2 3">
    <name type="scientific">Pseudodesulfovibrio cashew</name>
    <dbReference type="NCBI Taxonomy" id="2678688"/>
    <lineage>
        <taxon>Bacteria</taxon>
        <taxon>Pseudomonadati</taxon>
        <taxon>Thermodesulfobacteriota</taxon>
        <taxon>Desulfovibrionia</taxon>
        <taxon>Desulfovibrionales</taxon>
        <taxon>Desulfovibrionaceae</taxon>
    </lineage>
</organism>
<dbReference type="AlphaFoldDB" id="A0A6I6JSD6"/>
<accession>A0A6I6JSD6</accession>
<proteinExistence type="predicted"/>
<dbReference type="RefSeq" id="WP_158947789.1">
    <property type="nucleotide sequence ID" value="NZ_CP046400.1"/>
</dbReference>
<reference evidence="2 3" key="1">
    <citation type="submission" date="2019-11" db="EMBL/GenBank/DDBJ databases">
        <authorList>
            <person name="Zheng R.K."/>
            <person name="Sun C.M."/>
        </authorList>
    </citation>
    <scope>NUCLEOTIDE SEQUENCE [LARGE SCALE GENOMIC DNA]</scope>
    <source>
        <strain evidence="2 3">SRB007</strain>
    </source>
</reference>
<dbReference type="KEGG" id="psel:GM415_10110"/>
<feature type="chain" id="PRO_5026042461" evidence="1">
    <location>
        <begin position="20"/>
        <end position="126"/>
    </location>
</feature>